<evidence type="ECO:0000256" key="10">
    <source>
        <dbReference type="PIRSR" id="PIRSR001589-3"/>
    </source>
</evidence>
<dbReference type="Pfam" id="PF00733">
    <property type="entry name" value="Asn_synthase"/>
    <property type="match status" value="1"/>
</dbReference>
<evidence type="ECO:0000256" key="3">
    <source>
        <dbReference type="ARBA" id="ARBA00012737"/>
    </source>
</evidence>
<dbReference type="InterPro" id="IPR014729">
    <property type="entry name" value="Rossmann-like_a/b/a_fold"/>
</dbReference>
<dbReference type="InterPro" id="IPR029055">
    <property type="entry name" value="Ntn_hydrolases_N"/>
</dbReference>
<feature type="binding site" evidence="9">
    <location>
        <position position="304"/>
    </location>
    <ligand>
        <name>ATP</name>
        <dbReference type="ChEBI" id="CHEBI:30616"/>
    </ligand>
</feature>
<dbReference type="AlphaFoldDB" id="A0A1L3FB53"/>
<keyword evidence="4 9" id="KW-0547">Nucleotide-binding</keyword>
<protein>
    <recommendedName>
        <fullName evidence="3">asparagine synthase (glutamine-hydrolyzing)</fullName>
        <ecNumber evidence="3">6.3.5.4</ecNumber>
    </recommendedName>
</protein>
<evidence type="ECO:0000256" key="1">
    <source>
        <dbReference type="ARBA" id="ARBA00005187"/>
    </source>
</evidence>
<dbReference type="SUPFAM" id="SSF56235">
    <property type="entry name" value="N-terminal nucleophile aminohydrolases (Ntn hydrolases)"/>
    <property type="match status" value="1"/>
</dbReference>
<comment type="catalytic activity">
    <reaction evidence="7">
        <text>L-aspartate + L-glutamine + ATP + H2O = L-asparagine + L-glutamate + AMP + diphosphate + H(+)</text>
        <dbReference type="Rhea" id="RHEA:12228"/>
        <dbReference type="ChEBI" id="CHEBI:15377"/>
        <dbReference type="ChEBI" id="CHEBI:15378"/>
        <dbReference type="ChEBI" id="CHEBI:29985"/>
        <dbReference type="ChEBI" id="CHEBI:29991"/>
        <dbReference type="ChEBI" id="CHEBI:30616"/>
        <dbReference type="ChEBI" id="CHEBI:33019"/>
        <dbReference type="ChEBI" id="CHEBI:58048"/>
        <dbReference type="ChEBI" id="CHEBI:58359"/>
        <dbReference type="ChEBI" id="CHEBI:456215"/>
        <dbReference type="EC" id="6.3.5.4"/>
    </reaction>
</comment>
<dbReference type="GO" id="GO:0005829">
    <property type="term" value="C:cytosol"/>
    <property type="evidence" value="ECO:0007669"/>
    <property type="project" value="TreeGrafter"/>
</dbReference>
<dbReference type="GO" id="GO:0006529">
    <property type="term" value="P:asparagine biosynthetic process"/>
    <property type="evidence" value="ECO:0007669"/>
    <property type="project" value="UniProtKB-KW"/>
</dbReference>
<feature type="site" description="Important for beta-aspartyl-AMP intermediate formation" evidence="10">
    <location>
        <position position="381"/>
    </location>
</feature>
<dbReference type="CDD" id="cd00712">
    <property type="entry name" value="AsnB"/>
    <property type="match status" value="1"/>
</dbReference>
<dbReference type="InterPro" id="IPR006426">
    <property type="entry name" value="Asn_synth_AEB"/>
</dbReference>
<sequence>MCGIVGLLSYGDAGRVDRSVLDRMRDAMAHRGPDGGDGWVSDDRKIGLGHRRLSIVDLNVAATQPMRNEDGTVIITFNGEIYNHAKLRPELVARGHKFRTDHSDTEVLVHGYEEWGLDGLLERIEGDYAFGIWDERKGLLSLARDRIGVKPLYFARIKGCFAFASEMKALVEHPDFVREIDTAAMYHYLSFLTTPAPLTMMRGIYKLPAGCSMTIDRSGKATISRYWDAVPGRGIDPGETANLSEAALEEFYVSGIRDRLRASVEKRMMSDVPMGVFLSGGVDSSTNVALMSEFSSRPVETFTIGFSDYKHLNEYEQANQIARQFGTNHHEIGISKKDMINYLPQMLHSQDEPIADWVCIPLYFVSKLAHDNGMKVVQVGEGSDEQFCGYSGYMTYLKMYHKYWAPFRKYLPQPAQRLAAGTANLLSGIHPKLPVYADVIDRAARSREHFWSGAMVFPDLMKSQLVDSAAIAAANDDHADAAGLLDPEYLKLDSFNIVRSFMDPLDAKFPSLDPLTRMIHSEFRLRLPELLLMRVDKIGMSESLEARVPFLDHKLVEFSMDIPEEWKTKGGEPKYLLKKAVEGLIPDNIIYRKKMGFGAPMSDWMRSDFGRAVRTSVFSSGLMRRGFLNASYIEKLFDWHFTGRTDTSLYLWAIYNLTAWYDLWIDRKAVDTSQLSDAVA</sequence>
<dbReference type="GO" id="GO:0004066">
    <property type="term" value="F:asparagine synthase (glutamine-hydrolyzing) activity"/>
    <property type="evidence" value="ECO:0007669"/>
    <property type="project" value="UniProtKB-EC"/>
</dbReference>
<keyword evidence="5 9" id="KW-0067">ATP-binding</keyword>
<dbReference type="InterPro" id="IPR033738">
    <property type="entry name" value="AsnB_N"/>
</dbReference>
<dbReference type="Pfam" id="PF13537">
    <property type="entry name" value="GATase_7"/>
    <property type="match status" value="1"/>
</dbReference>
<dbReference type="RefSeq" id="WP_071912003.1">
    <property type="nucleotide sequence ID" value="NZ_CP017637.1"/>
</dbReference>
<dbReference type="PROSITE" id="PS51278">
    <property type="entry name" value="GATASE_TYPE_2"/>
    <property type="match status" value="1"/>
</dbReference>
<keyword evidence="8" id="KW-0028">Amino-acid biosynthesis</keyword>
<dbReference type="GO" id="GO:0005524">
    <property type="term" value="F:ATP binding"/>
    <property type="evidence" value="ECO:0007669"/>
    <property type="project" value="UniProtKB-KW"/>
</dbReference>
<dbReference type="NCBIfam" id="TIGR01536">
    <property type="entry name" value="asn_synth_AEB"/>
    <property type="match status" value="1"/>
</dbReference>
<dbReference type="PIRSF" id="PIRSF001589">
    <property type="entry name" value="Asn_synthetase_glu-h"/>
    <property type="match status" value="1"/>
</dbReference>
<evidence type="ECO:0000256" key="2">
    <source>
        <dbReference type="ARBA" id="ARBA00005752"/>
    </source>
</evidence>
<dbReference type="PANTHER" id="PTHR43284:SF1">
    <property type="entry name" value="ASPARAGINE SYNTHETASE"/>
    <property type="match status" value="1"/>
</dbReference>
<dbReference type="EMBL" id="CP017637">
    <property type="protein sequence ID" value="APG10527.1"/>
    <property type="molecule type" value="Genomic_DNA"/>
</dbReference>
<evidence type="ECO:0000256" key="7">
    <source>
        <dbReference type="ARBA" id="ARBA00048741"/>
    </source>
</evidence>
<gene>
    <name evidence="12" type="ORF">BKD09_19560</name>
</gene>
<evidence type="ECO:0000313" key="13">
    <source>
        <dbReference type="Proteomes" id="UP000181962"/>
    </source>
</evidence>
<reference evidence="12 13" key="1">
    <citation type="submission" date="2016-11" db="EMBL/GenBank/DDBJ databases">
        <title>Complete Genome Sequence of Bradyrhizobium sp. strain J5, an isolated from soybean nodule in Hokkaido.</title>
        <authorList>
            <person name="Kanehara K."/>
        </authorList>
    </citation>
    <scope>NUCLEOTIDE SEQUENCE [LARGE SCALE GENOMIC DNA]</scope>
    <source>
        <strain evidence="12 13">J5</strain>
    </source>
</reference>
<accession>A0A1L3FB53</accession>
<name>A0A1L3FB53_BRAJP</name>
<evidence type="ECO:0000256" key="4">
    <source>
        <dbReference type="ARBA" id="ARBA00022741"/>
    </source>
</evidence>
<dbReference type="InterPro" id="IPR017932">
    <property type="entry name" value="GATase_2_dom"/>
</dbReference>
<comment type="pathway">
    <text evidence="1">Amino-acid biosynthesis; L-asparagine biosynthesis; L-asparagine from L-aspartate (L-Gln route): step 1/1.</text>
</comment>
<feature type="binding site" evidence="9">
    <location>
        <position position="104"/>
    </location>
    <ligand>
        <name>L-glutamine</name>
        <dbReference type="ChEBI" id="CHEBI:58359"/>
    </ligand>
</feature>
<dbReference type="Gene3D" id="3.40.50.620">
    <property type="entry name" value="HUPs"/>
    <property type="match status" value="2"/>
</dbReference>
<dbReference type="OrthoDB" id="9763290at2"/>
<dbReference type="CDD" id="cd01991">
    <property type="entry name" value="Asn_synthase_B_C"/>
    <property type="match status" value="1"/>
</dbReference>
<organism evidence="12 13">
    <name type="scientific">Bradyrhizobium japonicum</name>
    <dbReference type="NCBI Taxonomy" id="375"/>
    <lineage>
        <taxon>Bacteria</taxon>
        <taxon>Pseudomonadati</taxon>
        <taxon>Pseudomonadota</taxon>
        <taxon>Alphaproteobacteria</taxon>
        <taxon>Hyphomicrobiales</taxon>
        <taxon>Nitrobacteraceae</taxon>
        <taxon>Bradyrhizobium</taxon>
    </lineage>
</organism>
<dbReference type="Gene3D" id="3.60.20.10">
    <property type="entry name" value="Glutamine Phosphoribosylpyrophosphate, subunit 1, domain 1"/>
    <property type="match status" value="1"/>
</dbReference>
<dbReference type="SUPFAM" id="SSF52402">
    <property type="entry name" value="Adenine nucleotide alpha hydrolases-like"/>
    <property type="match status" value="1"/>
</dbReference>
<evidence type="ECO:0000256" key="8">
    <source>
        <dbReference type="PIRSR" id="PIRSR001589-1"/>
    </source>
</evidence>
<dbReference type="EC" id="6.3.5.4" evidence="3"/>
<dbReference type="InterPro" id="IPR051786">
    <property type="entry name" value="ASN_synthetase/amidase"/>
</dbReference>
<feature type="domain" description="Glutamine amidotransferase type-2" evidence="11">
    <location>
        <begin position="2"/>
        <end position="218"/>
    </location>
</feature>
<comment type="similarity">
    <text evidence="2">Belongs to the asparagine synthetase family.</text>
</comment>
<evidence type="ECO:0000313" key="12">
    <source>
        <dbReference type="EMBL" id="APG10527.1"/>
    </source>
</evidence>
<evidence type="ECO:0000256" key="5">
    <source>
        <dbReference type="ARBA" id="ARBA00022840"/>
    </source>
</evidence>
<evidence type="ECO:0000256" key="9">
    <source>
        <dbReference type="PIRSR" id="PIRSR001589-2"/>
    </source>
</evidence>
<dbReference type="InterPro" id="IPR001962">
    <property type="entry name" value="Asn_synthase"/>
</dbReference>
<feature type="active site" description="For GATase activity" evidence="8">
    <location>
        <position position="2"/>
    </location>
</feature>
<dbReference type="Proteomes" id="UP000181962">
    <property type="component" value="Chromosome"/>
</dbReference>
<keyword evidence="6 8" id="KW-0315">Glutamine amidotransferase</keyword>
<evidence type="ECO:0000259" key="11">
    <source>
        <dbReference type="PROSITE" id="PS51278"/>
    </source>
</evidence>
<dbReference type="PANTHER" id="PTHR43284">
    <property type="entry name" value="ASPARAGINE SYNTHETASE (GLUTAMINE-HYDROLYZING)"/>
    <property type="match status" value="1"/>
</dbReference>
<evidence type="ECO:0000256" key="6">
    <source>
        <dbReference type="ARBA" id="ARBA00022962"/>
    </source>
</evidence>
<proteinExistence type="inferred from homology"/>
<keyword evidence="8" id="KW-0061">Asparagine biosynthesis</keyword>